<organism evidence="5 6">
    <name type="scientific">Elysia marginata</name>
    <dbReference type="NCBI Taxonomy" id="1093978"/>
    <lineage>
        <taxon>Eukaryota</taxon>
        <taxon>Metazoa</taxon>
        <taxon>Spiralia</taxon>
        <taxon>Lophotrochozoa</taxon>
        <taxon>Mollusca</taxon>
        <taxon>Gastropoda</taxon>
        <taxon>Heterobranchia</taxon>
        <taxon>Euthyneura</taxon>
        <taxon>Panpulmonata</taxon>
        <taxon>Sacoglossa</taxon>
        <taxon>Placobranchoidea</taxon>
        <taxon>Plakobranchidae</taxon>
        <taxon>Elysia</taxon>
    </lineage>
</organism>
<dbReference type="EMBL" id="BMAT01006761">
    <property type="protein sequence ID" value="GFS19452.1"/>
    <property type="molecule type" value="Genomic_DNA"/>
</dbReference>
<proteinExistence type="predicted"/>
<evidence type="ECO:0000256" key="2">
    <source>
        <dbReference type="ARBA" id="ARBA00022840"/>
    </source>
</evidence>
<dbReference type="InterPro" id="IPR001245">
    <property type="entry name" value="Ser-Thr/Tyr_kinase_cat_dom"/>
</dbReference>
<evidence type="ECO:0000313" key="6">
    <source>
        <dbReference type="Proteomes" id="UP000762676"/>
    </source>
</evidence>
<dbReference type="GO" id="GO:0005524">
    <property type="term" value="F:ATP binding"/>
    <property type="evidence" value="ECO:0007669"/>
    <property type="project" value="UniProtKB-UniRule"/>
</dbReference>
<dbReference type="InterPro" id="IPR011009">
    <property type="entry name" value="Kinase-like_dom_sf"/>
</dbReference>
<dbReference type="PROSITE" id="PS00107">
    <property type="entry name" value="PROTEIN_KINASE_ATP"/>
    <property type="match status" value="1"/>
</dbReference>
<dbReference type="InterPro" id="IPR000719">
    <property type="entry name" value="Prot_kinase_dom"/>
</dbReference>
<gene>
    <name evidence="5" type="ORF">ElyMa_003289400</name>
</gene>
<protein>
    <submittedName>
        <fullName evidence="5">SNF-related serine/threonine-protein kinase</fullName>
    </submittedName>
</protein>
<keyword evidence="2 3" id="KW-0067">ATP-binding</keyword>
<dbReference type="InterPro" id="IPR017441">
    <property type="entry name" value="Protein_kinase_ATP_BS"/>
</dbReference>
<feature type="domain" description="Protein kinase" evidence="4">
    <location>
        <begin position="19"/>
        <end position="361"/>
    </location>
</feature>
<dbReference type="GO" id="GO:0005737">
    <property type="term" value="C:cytoplasm"/>
    <property type="evidence" value="ECO:0007669"/>
    <property type="project" value="TreeGrafter"/>
</dbReference>
<keyword evidence="5" id="KW-0418">Kinase</keyword>
<evidence type="ECO:0000256" key="1">
    <source>
        <dbReference type="ARBA" id="ARBA00022741"/>
    </source>
</evidence>
<dbReference type="GO" id="GO:0004674">
    <property type="term" value="F:protein serine/threonine kinase activity"/>
    <property type="evidence" value="ECO:0007669"/>
    <property type="project" value="TreeGrafter"/>
</dbReference>
<evidence type="ECO:0000313" key="5">
    <source>
        <dbReference type="EMBL" id="GFS19452.1"/>
    </source>
</evidence>
<dbReference type="Gene3D" id="1.10.510.10">
    <property type="entry name" value="Transferase(Phosphotransferase) domain 1"/>
    <property type="match status" value="2"/>
</dbReference>
<comment type="caution">
    <text evidence="5">The sequence shown here is derived from an EMBL/GenBank/DDBJ whole genome shotgun (WGS) entry which is preliminary data.</text>
</comment>
<dbReference type="Proteomes" id="UP000762676">
    <property type="component" value="Unassembled WGS sequence"/>
</dbReference>
<keyword evidence="5" id="KW-0808">Transferase</keyword>
<dbReference type="SUPFAM" id="SSF56112">
    <property type="entry name" value="Protein kinase-like (PK-like)"/>
    <property type="match status" value="1"/>
</dbReference>
<dbReference type="GO" id="GO:0035556">
    <property type="term" value="P:intracellular signal transduction"/>
    <property type="evidence" value="ECO:0007669"/>
    <property type="project" value="TreeGrafter"/>
</dbReference>
<feature type="binding site" evidence="3">
    <location>
        <position position="48"/>
    </location>
    <ligand>
        <name>ATP</name>
        <dbReference type="ChEBI" id="CHEBI:30616"/>
    </ligand>
</feature>
<dbReference type="PANTHER" id="PTHR24346">
    <property type="entry name" value="MAP/MICROTUBULE AFFINITY-REGULATING KINASE"/>
    <property type="match status" value="1"/>
</dbReference>
<accession>A0AAV4JEN2</accession>
<evidence type="ECO:0000259" key="4">
    <source>
        <dbReference type="PROSITE" id="PS50011"/>
    </source>
</evidence>
<keyword evidence="1 3" id="KW-0547">Nucleotide-binding</keyword>
<dbReference type="AlphaFoldDB" id="A0AAV4JEN2"/>
<evidence type="ECO:0000256" key="3">
    <source>
        <dbReference type="PROSITE-ProRule" id="PRU10141"/>
    </source>
</evidence>
<keyword evidence="6" id="KW-1185">Reference proteome</keyword>
<dbReference type="Pfam" id="PF07714">
    <property type="entry name" value="PK_Tyr_Ser-Thr"/>
    <property type="match status" value="1"/>
</dbReference>
<dbReference type="PANTHER" id="PTHR24346:SF30">
    <property type="entry name" value="MATERNAL EMBRYONIC LEUCINE ZIPPER KINASE"/>
    <property type="match status" value="1"/>
</dbReference>
<name>A0AAV4JEN2_9GAST</name>
<sequence length="361" mass="40808">MEMVRSDRLWAKFLEANGYRLDKCVGQGSFGDVYAVTSIENDQQWAVKRLVARRNIQEDSYVMGEINALASIQHPMVVSLHEVLFTPRLACLVMDLAPDGNLEMFVLNGKQMKVNTSSTRNPYCECEYNVKPDRRKLRNGDNTRAIITRPECVLLQTTIRTTINAEAKRGSFISPHPTGEDRNNCACYTSSPLKPAFLISTFTQVTSAVSFCHSMDLAHRDINPSNVLIFNKNLVKLADFGLCFRACRESNAQKSIGSEFKCTDYLGNNHYLAPEVRRCEPFLALPADVWSLGCLLYFMLQANHPPIGNSNLTERIDMSNVLSQVTEDSLRDKCRQTLFEVCRSTVSERPKARDVLTLWNT</sequence>
<reference evidence="5 6" key="1">
    <citation type="journal article" date="2021" name="Elife">
        <title>Chloroplast acquisition without the gene transfer in kleptoplastic sea slugs, Plakobranchus ocellatus.</title>
        <authorList>
            <person name="Maeda T."/>
            <person name="Takahashi S."/>
            <person name="Yoshida T."/>
            <person name="Shimamura S."/>
            <person name="Takaki Y."/>
            <person name="Nagai Y."/>
            <person name="Toyoda A."/>
            <person name="Suzuki Y."/>
            <person name="Arimoto A."/>
            <person name="Ishii H."/>
            <person name="Satoh N."/>
            <person name="Nishiyama T."/>
            <person name="Hasebe M."/>
            <person name="Maruyama T."/>
            <person name="Minagawa J."/>
            <person name="Obokata J."/>
            <person name="Shigenobu S."/>
        </authorList>
    </citation>
    <scope>NUCLEOTIDE SEQUENCE [LARGE SCALE GENOMIC DNA]</scope>
</reference>
<dbReference type="PROSITE" id="PS50011">
    <property type="entry name" value="PROTEIN_KINASE_DOM"/>
    <property type="match status" value="1"/>
</dbReference>